<dbReference type="InterPro" id="IPR044634">
    <property type="entry name" value="Zuotin/DnaJC2"/>
</dbReference>
<evidence type="ECO:0000259" key="7">
    <source>
        <dbReference type="PROSITE" id="PS50090"/>
    </source>
</evidence>
<evidence type="ECO:0000313" key="11">
    <source>
        <dbReference type="Proteomes" id="UP000001555"/>
    </source>
</evidence>
<feature type="domain" description="HTH myb-type" evidence="9">
    <location>
        <begin position="530"/>
        <end position="581"/>
    </location>
</feature>
<dbReference type="HOGENOM" id="CLU_019916_0_0_1"/>
<dbReference type="EnsemblMetazoa" id="ISCW000680-RA">
    <property type="protein sequence ID" value="ISCW000680-PA"/>
    <property type="gene ID" value="ISCW000680"/>
</dbReference>
<feature type="domain" description="SANT" evidence="8">
    <location>
        <begin position="526"/>
        <end position="581"/>
    </location>
</feature>
<name>A0A1S4KK18_IXOSC</name>
<dbReference type="EMBL" id="ABJB010212010">
    <property type="status" value="NOT_ANNOTATED_CDS"/>
    <property type="molecule type" value="Genomic_DNA"/>
</dbReference>
<dbReference type="InterPro" id="IPR036869">
    <property type="entry name" value="J_dom_sf"/>
</dbReference>
<evidence type="ECO:0000256" key="3">
    <source>
        <dbReference type="ARBA" id="ARBA00014469"/>
    </source>
</evidence>
<dbReference type="EMBL" id="ABJB010977183">
    <property type="status" value="NOT_ANNOTATED_CDS"/>
    <property type="molecule type" value="Genomic_DNA"/>
</dbReference>
<dbReference type="EMBL" id="ABJB010724026">
    <property type="status" value="NOT_ANNOTATED_CDS"/>
    <property type="molecule type" value="Genomic_DNA"/>
</dbReference>
<dbReference type="PROSITE" id="PS51293">
    <property type="entry name" value="SANT"/>
    <property type="match status" value="1"/>
</dbReference>
<evidence type="ECO:0007829" key="12">
    <source>
        <dbReference type="PeptideAtlas" id="A0A1S4KK18"/>
    </source>
</evidence>
<dbReference type="EMBL" id="ABJB010538510">
    <property type="status" value="NOT_ANNOTATED_CDS"/>
    <property type="molecule type" value="Genomic_DNA"/>
</dbReference>
<feature type="domain" description="Myb-like" evidence="7">
    <location>
        <begin position="529"/>
        <end position="577"/>
    </location>
</feature>
<dbReference type="Pfam" id="PF00249">
    <property type="entry name" value="Myb_DNA-binding"/>
    <property type="match status" value="1"/>
</dbReference>
<dbReference type="InterPro" id="IPR017930">
    <property type="entry name" value="Myb_dom"/>
</dbReference>
<evidence type="ECO:0000259" key="9">
    <source>
        <dbReference type="PROSITE" id="PS51294"/>
    </source>
</evidence>
<evidence type="ECO:0000313" key="10">
    <source>
        <dbReference type="EnsemblMetazoa" id="ISCW000680-PA"/>
    </source>
</evidence>
<dbReference type="PaxDb" id="6945-B7P2V5"/>
<dbReference type="InterPro" id="IPR018253">
    <property type="entry name" value="DnaJ_domain_CS"/>
</dbReference>
<dbReference type="PROSITE" id="PS50090">
    <property type="entry name" value="MYB_LIKE"/>
    <property type="match status" value="1"/>
</dbReference>
<dbReference type="SUPFAM" id="SSF46565">
    <property type="entry name" value="Chaperone J-domain"/>
    <property type="match status" value="1"/>
</dbReference>
<comment type="subcellular location">
    <subcellularLocation>
        <location evidence="2">Cytoplasm</location>
        <location evidence="2">Cytosol</location>
    </subcellularLocation>
    <subcellularLocation>
        <location evidence="1">Nucleus</location>
    </subcellularLocation>
</comment>
<evidence type="ECO:0000259" key="8">
    <source>
        <dbReference type="PROSITE" id="PS51293"/>
    </source>
</evidence>
<dbReference type="InterPro" id="IPR009057">
    <property type="entry name" value="Homeodomain-like_sf"/>
</dbReference>
<dbReference type="EMBL" id="ABJB010047641">
    <property type="status" value="NOT_ANNOTATED_CDS"/>
    <property type="molecule type" value="Genomic_DNA"/>
</dbReference>
<keyword evidence="11" id="KW-1185">Reference proteome</keyword>
<dbReference type="Pfam" id="PF21884">
    <property type="entry name" value="ZUO1-like_ZHD"/>
    <property type="match status" value="1"/>
</dbReference>
<evidence type="ECO:0000256" key="4">
    <source>
        <dbReference type="ARBA" id="ARBA00022853"/>
    </source>
</evidence>
<dbReference type="Proteomes" id="UP000001555">
    <property type="component" value="Unassembled WGS sequence"/>
</dbReference>
<reference evidence="11" key="1">
    <citation type="submission" date="2008-03" db="EMBL/GenBank/DDBJ databases">
        <title>Annotation of Ixodes scapularis.</title>
        <authorList>
            <consortium name="Ixodes scapularis Genome Project Consortium"/>
            <person name="Caler E."/>
            <person name="Hannick L.I."/>
            <person name="Bidwell S."/>
            <person name="Joardar V."/>
            <person name="Thiagarajan M."/>
            <person name="Amedeo P."/>
            <person name="Galinsky K.J."/>
            <person name="Schobel S."/>
            <person name="Inman J."/>
            <person name="Hostetler J."/>
            <person name="Miller J."/>
            <person name="Hammond M."/>
            <person name="Megy K."/>
            <person name="Lawson D."/>
            <person name="Kodira C."/>
            <person name="Sutton G."/>
            <person name="Meyer J."/>
            <person name="Hill C.A."/>
            <person name="Birren B."/>
            <person name="Nene V."/>
            <person name="Collins F."/>
            <person name="Alarcon-Chaidez F."/>
            <person name="Wikel S."/>
            <person name="Strausberg R."/>
        </authorList>
    </citation>
    <scope>NUCLEOTIDE SEQUENCE [LARGE SCALE GENOMIC DNA]</scope>
    <source>
        <strain evidence="11">Wikel</strain>
    </source>
</reference>
<dbReference type="Pfam" id="PF00226">
    <property type="entry name" value="DnaJ"/>
    <property type="match status" value="1"/>
</dbReference>
<keyword evidence="12" id="KW-1267">Proteomics identification</keyword>
<dbReference type="EMBL" id="ABJB010748162">
    <property type="status" value="NOT_ANNOTATED_CDS"/>
    <property type="molecule type" value="Genomic_DNA"/>
</dbReference>
<keyword evidence="4" id="KW-0156">Chromatin regulator</keyword>
<feature type="compositionally biased region" description="Basic and acidic residues" evidence="5">
    <location>
        <begin position="501"/>
        <end position="516"/>
    </location>
</feature>
<dbReference type="PROSITE" id="PS51294">
    <property type="entry name" value="HTH_MYB"/>
    <property type="match status" value="1"/>
</dbReference>
<dbReference type="CDD" id="cd06257">
    <property type="entry name" value="DnaJ"/>
    <property type="match status" value="1"/>
</dbReference>
<dbReference type="Gene3D" id="1.10.287.110">
    <property type="entry name" value="DnaJ domain"/>
    <property type="match status" value="1"/>
</dbReference>
<evidence type="ECO:0000256" key="1">
    <source>
        <dbReference type="ARBA" id="ARBA00004123"/>
    </source>
</evidence>
<feature type="compositionally biased region" description="Basic and acidic residues" evidence="5">
    <location>
        <begin position="279"/>
        <end position="308"/>
    </location>
</feature>
<dbReference type="EMBL" id="ABJB010603212">
    <property type="status" value="NOT_ANNOTATED_CDS"/>
    <property type="molecule type" value="Genomic_DNA"/>
</dbReference>
<feature type="compositionally biased region" description="Low complexity" evidence="5">
    <location>
        <begin position="30"/>
        <end position="39"/>
    </location>
</feature>
<dbReference type="VEuPathDB" id="VectorBase:ISCW000680"/>
<organism evidence="10 11">
    <name type="scientific">Ixodes scapularis</name>
    <name type="common">Black-legged tick</name>
    <name type="synonym">Deer tick</name>
    <dbReference type="NCBI Taxonomy" id="6945"/>
    <lineage>
        <taxon>Eukaryota</taxon>
        <taxon>Metazoa</taxon>
        <taxon>Ecdysozoa</taxon>
        <taxon>Arthropoda</taxon>
        <taxon>Chelicerata</taxon>
        <taxon>Arachnida</taxon>
        <taxon>Acari</taxon>
        <taxon>Parasitiformes</taxon>
        <taxon>Ixodida</taxon>
        <taxon>Ixodoidea</taxon>
        <taxon>Ixodidae</taxon>
        <taxon>Ixodinae</taxon>
        <taxon>Ixodes</taxon>
    </lineage>
</organism>
<feature type="region of interest" description="Disordered" evidence="5">
    <location>
        <begin position="268"/>
        <end position="308"/>
    </location>
</feature>
<dbReference type="EMBL" id="ABJB010481747">
    <property type="status" value="NOT_ANNOTATED_CDS"/>
    <property type="molecule type" value="Genomic_DNA"/>
</dbReference>
<dbReference type="InterPro" id="IPR054076">
    <property type="entry name" value="ZUO1-like_ZHD"/>
</dbReference>
<evidence type="ECO:0000256" key="5">
    <source>
        <dbReference type="SAM" id="MobiDB-lite"/>
    </source>
</evidence>
<dbReference type="PROSITE" id="PS50076">
    <property type="entry name" value="DNAJ_2"/>
    <property type="match status" value="1"/>
</dbReference>
<dbReference type="PROSITE" id="PS00636">
    <property type="entry name" value="DNAJ_1"/>
    <property type="match status" value="1"/>
</dbReference>
<protein>
    <recommendedName>
        <fullName evidence="3">DnaJ homolog subfamily C member 2</fullName>
    </recommendedName>
</protein>
<dbReference type="VEuPathDB" id="VectorBase:ISCI000680"/>
<dbReference type="PANTHER" id="PTHR43999:SF1">
    <property type="entry name" value="DNAJ HOMOLOG SUBFAMILY C MEMBER 2"/>
    <property type="match status" value="1"/>
</dbReference>
<dbReference type="Gene3D" id="1.10.10.60">
    <property type="entry name" value="Homeodomain-like"/>
    <property type="match status" value="1"/>
</dbReference>
<proteinExistence type="evidence at protein level"/>
<dbReference type="SMART" id="SM00271">
    <property type="entry name" value="DnaJ"/>
    <property type="match status" value="1"/>
</dbReference>
<dbReference type="InterPro" id="IPR001623">
    <property type="entry name" value="DnaJ_domain"/>
</dbReference>
<dbReference type="InterPro" id="IPR001005">
    <property type="entry name" value="SANT/Myb"/>
</dbReference>
<evidence type="ECO:0000259" key="6">
    <source>
        <dbReference type="PROSITE" id="PS50076"/>
    </source>
</evidence>
<dbReference type="SMART" id="SM00717">
    <property type="entry name" value="SANT"/>
    <property type="match status" value="1"/>
</dbReference>
<dbReference type="VEuPathDB" id="VectorBase:ISCP_022025"/>
<accession>A0A1S4KK18</accession>
<feature type="domain" description="J" evidence="6">
    <location>
        <begin position="71"/>
        <end position="144"/>
    </location>
</feature>
<dbReference type="SUPFAM" id="SSF46689">
    <property type="entry name" value="Homeodomain-like"/>
    <property type="match status" value="1"/>
</dbReference>
<dbReference type="STRING" id="6945.B7P2V5"/>
<dbReference type="PANTHER" id="PTHR43999">
    <property type="entry name" value="DNAJ HOMOLOG SUBFAMILY C MEMBER 2"/>
    <property type="match status" value="1"/>
</dbReference>
<evidence type="ECO:0000256" key="2">
    <source>
        <dbReference type="ARBA" id="ARBA00004514"/>
    </source>
</evidence>
<dbReference type="EMBL" id="ABJB010074646">
    <property type="status" value="NOT_ANNOTATED_CDS"/>
    <property type="molecule type" value="Genomic_DNA"/>
</dbReference>
<dbReference type="InterPro" id="IPR017884">
    <property type="entry name" value="SANT_dom"/>
</dbReference>
<feature type="region of interest" description="Disordered" evidence="5">
    <location>
        <begin position="30"/>
        <end position="55"/>
    </location>
</feature>
<sequence length="600" mass="69303">MPAALGCVTVEPVGRWFESVYCNPRARHASSAASVGSQSSDEDEQDGGASESPADTRYLLSLDPKEWRQQDHYRVLGLQAKRHRATEHDLKKAYRRKVLLHHPDKRRTAGEQVRDMDHDYFSCITRAYEILGNPVRRRSYDSVDPEFDDDVPSGVDARLGFFATFGPVNCFRWSTKRDVPSLGHEDSTRDEVDRFYHFWYSFDSWREYSYLDEEEKEKGENREERRWIEKQNRAARQKRKREEMQRIRQLVDTAYACDPRVQRFKEEERERKLAHKRAKQEASRAKALQEEKERQEQEDAQRLERERQEEDARLQVTCLRNPSSDKQCLDLDPRLVWRYFYSLQSANKHGAATALLVAWPCSGSALRASDLYWLGPVSNLVTASFYIEYVYMLTFAKNYSARLPRLTVTCRLRLLSGAWGGGGGSSSPFKFAHAPMEPRFYGRCNDGTDEHCPWEVVAAFLNQHSSVAERTARDVLAKAKSLQRLDPQLKEEANRKAYEQHERTVGKGEVSFKDESVPSQRFDGPEAGSTWTAEEQRLLEQALKTFPSSTADRWDRIAECVPNRSKKDCMRRYKDLVELVRSKKAAQQAAAAQASRTGKP</sequence>
<dbReference type="OrthoDB" id="1690618at2759"/>
<dbReference type="CDD" id="cd00167">
    <property type="entry name" value="SANT"/>
    <property type="match status" value="1"/>
</dbReference>
<feature type="region of interest" description="Disordered" evidence="5">
    <location>
        <begin position="501"/>
        <end position="527"/>
    </location>
</feature>
<dbReference type="EMBL" id="ABJB010361019">
    <property type="status" value="NOT_ANNOTATED_CDS"/>
    <property type="molecule type" value="Genomic_DNA"/>
</dbReference>
<reference evidence="10" key="2">
    <citation type="submission" date="2020-05" db="UniProtKB">
        <authorList>
            <consortium name="EnsemblMetazoa"/>
        </authorList>
    </citation>
    <scope>IDENTIFICATION</scope>
    <source>
        <strain evidence="10">wikel</strain>
    </source>
</reference>